<proteinExistence type="inferred from homology"/>
<organism evidence="5 6">
    <name type="scientific">Halalkalibacter suaedae</name>
    <dbReference type="NCBI Taxonomy" id="2822140"/>
    <lineage>
        <taxon>Bacteria</taxon>
        <taxon>Bacillati</taxon>
        <taxon>Bacillota</taxon>
        <taxon>Bacilli</taxon>
        <taxon>Bacillales</taxon>
        <taxon>Bacillaceae</taxon>
        <taxon>Halalkalibacter</taxon>
    </lineage>
</organism>
<dbReference type="Gene3D" id="3.90.550.10">
    <property type="entry name" value="Spore Coat Polysaccharide Biosynthesis Protein SpsA, Chain A"/>
    <property type="match status" value="1"/>
</dbReference>
<dbReference type="PANTHER" id="PTHR22916:SF51">
    <property type="entry name" value="GLYCOSYLTRANSFERASE EPSH-RELATED"/>
    <property type="match status" value="1"/>
</dbReference>
<dbReference type="AlphaFoldDB" id="A0A940WRT3"/>
<dbReference type="InterPro" id="IPR029044">
    <property type="entry name" value="Nucleotide-diphossugar_trans"/>
</dbReference>
<keyword evidence="2" id="KW-0328">Glycosyltransferase</keyword>
<dbReference type="SUPFAM" id="SSF53448">
    <property type="entry name" value="Nucleotide-diphospho-sugar transferases"/>
    <property type="match status" value="1"/>
</dbReference>
<dbReference type="Proteomes" id="UP000678228">
    <property type="component" value="Unassembled WGS sequence"/>
</dbReference>
<gene>
    <name evidence="5" type="ORF">J7W16_10230</name>
</gene>
<dbReference type="CDD" id="cd00761">
    <property type="entry name" value="Glyco_tranf_GTA_type"/>
    <property type="match status" value="1"/>
</dbReference>
<reference evidence="5" key="1">
    <citation type="submission" date="2021-03" db="EMBL/GenBank/DDBJ databases">
        <title>Bacillus suaedae sp. nov., isolated from Suaeda aralocaspica.</title>
        <authorList>
            <person name="Lei R.F.R."/>
        </authorList>
    </citation>
    <scope>NUCLEOTIDE SEQUENCE</scope>
    <source>
        <strain evidence="5">YZJH907-2</strain>
    </source>
</reference>
<dbReference type="PANTHER" id="PTHR22916">
    <property type="entry name" value="GLYCOSYLTRANSFERASE"/>
    <property type="match status" value="1"/>
</dbReference>
<dbReference type="GO" id="GO:0016757">
    <property type="term" value="F:glycosyltransferase activity"/>
    <property type="evidence" value="ECO:0007669"/>
    <property type="project" value="UniProtKB-KW"/>
</dbReference>
<evidence type="ECO:0000256" key="2">
    <source>
        <dbReference type="ARBA" id="ARBA00022676"/>
    </source>
</evidence>
<evidence type="ECO:0000256" key="1">
    <source>
        <dbReference type="ARBA" id="ARBA00006739"/>
    </source>
</evidence>
<dbReference type="InterPro" id="IPR001173">
    <property type="entry name" value="Glyco_trans_2-like"/>
</dbReference>
<name>A0A940WRT3_9BACI</name>
<comment type="similarity">
    <text evidence="1">Belongs to the glycosyltransferase 2 family.</text>
</comment>
<dbReference type="RefSeq" id="WP_210597190.1">
    <property type="nucleotide sequence ID" value="NZ_JAGKSQ010000003.1"/>
</dbReference>
<evidence type="ECO:0000313" key="5">
    <source>
        <dbReference type="EMBL" id="MBP3951514.1"/>
    </source>
</evidence>
<evidence type="ECO:0000259" key="4">
    <source>
        <dbReference type="Pfam" id="PF00535"/>
    </source>
</evidence>
<feature type="domain" description="Glycosyltransferase 2-like" evidence="4">
    <location>
        <begin position="6"/>
        <end position="130"/>
    </location>
</feature>
<protein>
    <submittedName>
        <fullName evidence="5">Glycosyltransferase family 2 protein</fullName>
    </submittedName>
</protein>
<dbReference type="EMBL" id="JAGKSQ010000003">
    <property type="protein sequence ID" value="MBP3951514.1"/>
    <property type="molecule type" value="Genomic_DNA"/>
</dbReference>
<comment type="caution">
    <text evidence="5">The sequence shown here is derived from an EMBL/GenBank/DDBJ whole genome shotgun (WGS) entry which is preliminary data.</text>
</comment>
<sequence length="345" mass="39636">MTPKVSVIIPVYNCEDYLSDCLDSILNQTYESIEIIIIDDGSTDSSGRIISHYKQIDQRIIHIVQENSGPSAARNKGISESKGTYLVFVDSDDTVETNYVEMLLNEMLASNADLVCCGYMDFSKTGVIKHSDFKLQHHHVLQTDMMEMVCQGTGGVLWSKIFKRKIIENNQLKLDQNLFMCEDLVFVLQYVTHCQSFASIPNYLYKYNRLNQGSISSNVSAAYIQNFITVWTYIEEIFHSVGGSTRMKAILAEKVQQITITLIELHSKELREKGFKKVTVNIKELLSNPYINAYKDAFSTKKYLYKPYIFLIKHQSTSLLIIYSVYISYLKEVKQKLTHREKVTI</sequence>
<evidence type="ECO:0000313" key="6">
    <source>
        <dbReference type="Proteomes" id="UP000678228"/>
    </source>
</evidence>
<accession>A0A940WRT3</accession>
<evidence type="ECO:0000256" key="3">
    <source>
        <dbReference type="ARBA" id="ARBA00022679"/>
    </source>
</evidence>
<dbReference type="Pfam" id="PF00535">
    <property type="entry name" value="Glycos_transf_2"/>
    <property type="match status" value="1"/>
</dbReference>
<keyword evidence="3" id="KW-0808">Transferase</keyword>
<keyword evidence="6" id="KW-1185">Reference proteome</keyword>